<reference evidence="3" key="1">
    <citation type="submission" date="2020-05" db="EMBL/GenBank/DDBJ databases">
        <title>Phylogenomic resolution of chytrid fungi.</title>
        <authorList>
            <person name="Stajich J.E."/>
            <person name="Amses K."/>
            <person name="Simmons R."/>
            <person name="Seto K."/>
            <person name="Myers J."/>
            <person name="Bonds A."/>
            <person name="Quandt C.A."/>
            <person name="Barry K."/>
            <person name="Liu P."/>
            <person name="Grigoriev I."/>
            <person name="Longcore J.E."/>
            <person name="James T.Y."/>
        </authorList>
    </citation>
    <scope>NUCLEOTIDE SEQUENCE</scope>
    <source>
        <strain evidence="3">JEL0318</strain>
    </source>
</reference>
<gene>
    <name evidence="3" type="ORF">HK097_003654</name>
</gene>
<protein>
    <recommendedName>
        <fullName evidence="2">Rho-GAP domain-containing protein</fullName>
    </recommendedName>
</protein>
<dbReference type="InterPro" id="IPR000198">
    <property type="entry name" value="RhoGAP_dom"/>
</dbReference>
<evidence type="ECO:0000313" key="4">
    <source>
        <dbReference type="Proteomes" id="UP001212841"/>
    </source>
</evidence>
<dbReference type="PROSITE" id="PS50238">
    <property type="entry name" value="RHOGAP"/>
    <property type="match status" value="1"/>
</dbReference>
<sequence>MGLFRLPGGGALNDVYKKFIRDRCNVDIEPIAKDPLALSTFLKRVLASIAGGFLPLVLAVEDPKQYDEETLVDLIIAGLRSMGTPHLAVLFAVIRYFKETLLLDEYTQITKQSPLALGNLFPTPFFRLAIGDDYMIAGKRNADAAAVIKLLIERGDHIMAAVGPLNPARIPSPPPAPLKQKPPVQHPEPPQRNQSLVAVTDSAATLHTSSVDSIIDSSGVGKRRRLRKVRFFRCCCGRAQED</sequence>
<evidence type="ECO:0000259" key="2">
    <source>
        <dbReference type="PROSITE" id="PS50238"/>
    </source>
</evidence>
<dbReference type="Proteomes" id="UP001212841">
    <property type="component" value="Unassembled WGS sequence"/>
</dbReference>
<accession>A0AAD5X2X5</accession>
<keyword evidence="4" id="KW-1185">Reference proteome</keyword>
<dbReference type="GO" id="GO:0007165">
    <property type="term" value="P:signal transduction"/>
    <property type="evidence" value="ECO:0007669"/>
    <property type="project" value="InterPro"/>
</dbReference>
<name>A0AAD5X2X5_9FUNG</name>
<comment type="caution">
    <text evidence="3">The sequence shown here is derived from an EMBL/GenBank/DDBJ whole genome shotgun (WGS) entry which is preliminary data.</text>
</comment>
<evidence type="ECO:0000256" key="1">
    <source>
        <dbReference type="SAM" id="MobiDB-lite"/>
    </source>
</evidence>
<dbReference type="AlphaFoldDB" id="A0AAD5X2X5"/>
<dbReference type="EMBL" id="JADGJD010000188">
    <property type="protein sequence ID" value="KAJ3053677.1"/>
    <property type="molecule type" value="Genomic_DNA"/>
</dbReference>
<dbReference type="SUPFAM" id="SSF48350">
    <property type="entry name" value="GTPase activation domain, GAP"/>
    <property type="match status" value="1"/>
</dbReference>
<feature type="region of interest" description="Disordered" evidence="1">
    <location>
        <begin position="165"/>
        <end position="194"/>
    </location>
</feature>
<dbReference type="InterPro" id="IPR008936">
    <property type="entry name" value="Rho_GTPase_activation_prot"/>
</dbReference>
<feature type="domain" description="Rho-GAP" evidence="2">
    <location>
        <begin position="1"/>
        <end position="159"/>
    </location>
</feature>
<proteinExistence type="predicted"/>
<organism evidence="3 4">
    <name type="scientific">Rhizophlyctis rosea</name>
    <dbReference type="NCBI Taxonomy" id="64517"/>
    <lineage>
        <taxon>Eukaryota</taxon>
        <taxon>Fungi</taxon>
        <taxon>Fungi incertae sedis</taxon>
        <taxon>Chytridiomycota</taxon>
        <taxon>Chytridiomycota incertae sedis</taxon>
        <taxon>Chytridiomycetes</taxon>
        <taxon>Rhizophlyctidales</taxon>
        <taxon>Rhizophlyctidaceae</taxon>
        <taxon>Rhizophlyctis</taxon>
    </lineage>
</organism>
<evidence type="ECO:0000313" key="3">
    <source>
        <dbReference type="EMBL" id="KAJ3053677.1"/>
    </source>
</evidence>